<dbReference type="AlphaFoldDB" id="A0A7C4PZ29"/>
<keyword evidence="2" id="KW-0238">DNA-binding</keyword>
<protein>
    <submittedName>
        <fullName evidence="6">Response regulator transcription factor</fullName>
    </submittedName>
</protein>
<comment type="caution">
    <text evidence="6">The sequence shown here is derived from an EMBL/GenBank/DDBJ whole genome shotgun (WGS) entry which is preliminary data.</text>
</comment>
<proteinExistence type="predicted"/>
<feature type="domain" description="Response regulatory" evidence="5">
    <location>
        <begin position="9"/>
        <end position="125"/>
    </location>
</feature>
<gene>
    <name evidence="6" type="ORF">ENT17_13260</name>
</gene>
<dbReference type="PRINTS" id="PR00038">
    <property type="entry name" value="HTHLUXR"/>
</dbReference>
<dbReference type="SMART" id="SM00421">
    <property type="entry name" value="HTH_LUXR"/>
    <property type="match status" value="1"/>
</dbReference>
<dbReference type="InterPro" id="IPR011006">
    <property type="entry name" value="CheY-like_superfamily"/>
</dbReference>
<evidence type="ECO:0000259" key="4">
    <source>
        <dbReference type="PROSITE" id="PS50043"/>
    </source>
</evidence>
<dbReference type="InterPro" id="IPR039420">
    <property type="entry name" value="WalR-like"/>
</dbReference>
<dbReference type="Pfam" id="PF00072">
    <property type="entry name" value="Response_reg"/>
    <property type="match status" value="1"/>
</dbReference>
<sequence>MSEPHNPITVIIVDDHAVVRQGLIAFLQTQDDIEVIGEAENGVQLLELLPHSVPDVLLMDLIMPDMDGVEATRRVKTISPHTQVIIFTSYYKDEHIFPAVRAGALSYILKDSKPDELADAIRKASRGEAVLHPRVAARLVQEVQGARRETLNPFSELSDREMEILRLIASGISNREIAETLFISEKTVKSHVSNILSKLHLADRTQAAVYAWNQGIVRRDE</sequence>
<dbReference type="InterPro" id="IPR001789">
    <property type="entry name" value="Sig_transdc_resp-reg_receiver"/>
</dbReference>
<feature type="modified residue" description="4-aspartylphosphate" evidence="3">
    <location>
        <position position="60"/>
    </location>
</feature>
<dbReference type="PROSITE" id="PS00622">
    <property type="entry name" value="HTH_LUXR_1"/>
    <property type="match status" value="1"/>
</dbReference>
<dbReference type="GO" id="GO:0000160">
    <property type="term" value="P:phosphorelay signal transduction system"/>
    <property type="evidence" value="ECO:0007669"/>
    <property type="project" value="InterPro"/>
</dbReference>
<dbReference type="SUPFAM" id="SSF52172">
    <property type="entry name" value="CheY-like"/>
    <property type="match status" value="1"/>
</dbReference>
<evidence type="ECO:0000256" key="2">
    <source>
        <dbReference type="ARBA" id="ARBA00023125"/>
    </source>
</evidence>
<reference evidence="6" key="1">
    <citation type="journal article" date="2020" name="mSystems">
        <title>Genome- and Community-Level Interaction Insights into Carbon Utilization and Element Cycling Functions of Hydrothermarchaeota in Hydrothermal Sediment.</title>
        <authorList>
            <person name="Zhou Z."/>
            <person name="Liu Y."/>
            <person name="Xu W."/>
            <person name="Pan J."/>
            <person name="Luo Z.H."/>
            <person name="Li M."/>
        </authorList>
    </citation>
    <scope>NUCLEOTIDE SEQUENCE [LARGE SCALE GENOMIC DNA]</scope>
    <source>
        <strain evidence="6">SpSt-556</strain>
    </source>
</reference>
<dbReference type="GO" id="GO:0003677">
    <property type="term" value="F:DNA binding"/>
    <property type="evidence" value="ECO:0007669"/>
    <property type="project" value="UniProtKB-KW"/>
</dbReference>
<dbReference type="InterPro" id="IPR058245">
    <property type="entry name" value="NreC/VraR/RcsB-like_REC"/>
</dbReference>
<dbReference type="Gene3D" id="3.40.50.2300">
    <property type="match status" value="1"/>
</dbReference>
<dbReference type="CDD" id="cd06170">
    <property type="entry name" value="LuxR_C_like"/>
    <property type="match status" value="1"/>
</dbReference>
<keyword evidence="1 3" id="KW-0597">Phosphoprotein</keyword>
<feature type="domain" description="HTH luxR-type" evidence="4">
    <location>
        <begin position="150"/>
        <end position="215"/>
    </location>
</feature>
<accession>A0A7C4PZ29</accession>
<dbReference type="EMBL" id="DSXR01000128">
    <property type="protein sequence ID" value="HGS88565.1"/>
    <property type="molecule type" value="Genomic_DNA"/>
</dbReference>
<evidence type="ECO:0000256" key="1">
    <source>
        <dbReference type="ARBA" id="ARBA00022553"/>
    </source>
</evidence>
<dbReference type="InterPro" id="IPR016032">
    <property type="entry name" value="Sig_transdc_resp-reg_C-effctor"/>
</dbReference>
<dbReference type="PANTHER" id="PTHR43214:SF37">
    <property type="entry name" value="TRANSCRIPTIONAL REGULATORY PROTEIN YDFI"/>
    <property type="match status" value="1"/>
</dbReference>
<dbReference type="PROSITE" id="PS50043">
    <property type="entry name" value="HTH_LUXR_2"/>
    <property type="match status" value="1"/>
</dbReference>
<evidence type="ECO:0000256" key="3">
    <source>
        <dbReference type="PROSITE-ProRule" id="PRU00169"/>
    </source>
</evidence>
<name>A0A7C4PZ29_9CHLR</name>
<dbReference type="SUPFAM" id="SSF46894">
    <property type="entry name" value="C-terminal effector domain of the bipartite response regulators"/>
    <property type="match status" value="1"/>
</dbReference>
<dbReference type="SMART" id="SM00448">
    <property type="entry name" value="REC"/>
    <property type="match status" value="1"/>
</dbReference>
<dbReference type="CDD" id="cd17535">
    <property type="entry name" value="REC_NarL-like"/>
    <property type="match status" value="1"/>
</dbReference>
<dbReference type="Pfam" id="PF00196">
    <property type="entry name" value="GerE"/>
    <property type="match status" value="1"/>
</dbReference>
<dbReference type="PANTHER" id="PTHR43214">
    <property type="entry name" value="TWO-COMPONENT RESPONSE REGULATOR"/>
    <property type="match status" value="1"/>
</dbReference>
<dbReference type="InterPro" id="IPR000792">
    <property type="entry name" value="Tscrpt_reg_LuxR_C"/>
</dbReference>
<evidence type="ECO:0000259" key="5">
    <source>
        <dbReference type="PROSITE" id="PS50110"/>
    </source>
</evidence>
<dbReference type="PROSITE" id="PS50110">
    <property type="entry name" value="RESPONSE_REGULATORY"/>
    <property type="match status" value="1"/>
</dbReference>
<dbReference type="GO" id="GO:0006355">
    <property type="term" value="P:regulation of DNA-templated transcription"/>
    <property type="evidence" value="ECO:0007669"/>
    <property type="project" value="InterPro"/>
</dbReference>
<evidence type="ECO:0000313" key="6">
    <source>
        <dbReference type="EMBL" id="HGS88565.1"/>
    </source>
</evidence>
<organism evidence="6">
    <name type="scientific">Bellilinea caldifistulae</name>
    <dbReference type="NCBI Taxonomy" id="360411"/>
    <lineage>
        <taxon>Bacteria</taxon>
        <taxon>Bacillati</taxon>
        <taxon>Chloroflexota</taxon>
        <taxon>Anaerolineae</taxon>
        <taxon>Anaerolineales</taxon>
        <taxon>Anaerolineaceae</taxon>
        <taxon>Bellilinea</taxon>
    </lineage>
</organism>